<keyword evidence="2" id="KW-0479">Metal-binding</keyword>
<comment type="caution">
    <text evidence="7">The sequence shown here is derived from an EMBL/GenBank/DDBJ whole genome shotgun (WGS) entry which is preliminary data.</text>
</comment>
<dbReference type="InterPro" id="IPR008906">
    <property type="entry name" value="HATC_C_dom"/>
</dbReference>
<keyword evidence="5" id="KW-0539">Nucleus</keyword>
<keyword evidence="4" id="KW-0862">Zinc</keyword>
<evidence type="ECO:0000256" key="3">
    <source>
        <dbReference type="ARBA" id="ARBA00022771"/>
    </source>
</evidence>
<evidence type="ECO:0000256" key="1">
    <source>
        <dbReference type="ARBA" id="ARBA00004123"/>
    </source>
</evidence>
<evidence type="ECO:0000256" key="4">
    <source>
        <dbReference type="ARBA" id="ARBA00022833"/>
    </source>
</evidence>
<gene>
    <name evidence="7" type="ORF">GMARGA_LOCUS39963</name>
</gene>
<comment type="subcellular location">
    <subcellularLocation>
        <location evidence="1">Nucleus</location>
    </subcellularLocation>
</comment>
<dbReference type="InterPro" id="IPR012337">
    <property type="entry name" value="RNaseH-like_sf"/>
</dbReference>
<evidence type="ECO:0000256" key="5">
    <source>
        <dbReference type="ARBA" id="ARBA00023242"/>
    </source>
</evidence>
<dbReference type="InterPro" id="IPR052035">
    <property type="entry name" value="ZnF_BED_domain_contain"/>
</dbReference>
<evidence type="ECO:0000259" key="6">
    <source>
        <dbReference type="Pfam" id="PF05699"/>
    </source>
</evidence>
<evidence type="ECO:0000256" key="2">
    <source>
        <dbReference type="ARBA" id="ARBA00022723"/>
    </source>
</evidence>
<evidence type="ECO:0000313" key="8">
    <source>
        <dbReference type="Proteomes" id="UP000789901"/>
    </source>
</evidence>
<dbReference type="Proteomes" id="UP000789901">
    <property type="component" value="Unassembled WGS sequence"/>
</dbReference>
<feature type="non-terminal residue" evidence="7">
    <location>
        <position position="1"/>
    </location>
</feature>
<feature type="domain" description="HAT C-terminal dimerisation" evidence="6">
    <location>
        <begin position="204"/>
        <end position="271"/>
    </location>
</feature>
<name>A0ABN7X8B8_GIGMA</name>
<dbReference type="SUPFAM" id="SSF53098">
    <property type="entry name" value="Ribonuclease H-like"/>
    <property type="match status" value="1"/>
</dbReference>
<dbReference type="PANTHER" id="PTHR46481">
    <property type="entry name" value="ZINC FINGER BED DOMAIN-CONTAINING PROTEIN 4"/>
    <property type="match status" value="1"/>
</dbReference>
<proteinExistence type="predicted"/>
<sequence length="352" mass="41571">MAKLKRIQQDNYNKEIALVLPVLTRWGTHLECLQSLQKTRIALEQTLMDSRIRETIDSSLRIYMLYDEFWENLNLIASILKPIVATLKLFESDRSTLSSIYSNFKKMMNLIQEISCNFSNEIQVLIEERWNYIYHIIMMVAYMLDPRFLEESRIHDVEPIGYNAFTTYTNQKFGQEKSVELFIEIVKFRNKSSPYDNNIIWESATELTPAIWWESWPNSSLKQLAIKILTIPTSSAAAERNFSTFGFIHNKLRNRLHNNRVKKLVYIYGNLRVHNFSKKLQHNRIETIINHDNETNQEITSNCEEIDNEDEEVENMIYEEGIGEGIEEMIEQIYSSDIDIDNNSLWNQDTRN</sequence>
<accession>A0ABN7X8B8</accession>
<protein>
    <submittedName>
        <fullName evidence="7">45160_t:CDS:1</fullName>
    </submittedName>
</protein>
<evidence type="ECO:0000313" key="7">
    <source>
        <dbReference type="EMBL" id="CAG8849958.1"/>
    </source>
</evidence>
<keyword evidence="8" id="KW-1185">Reference proteome</keyword>
<dbReference type="Pfam" id="PF05699">
    <property type="entry name" value="Dimer_Tnp_hAT"/>
    <property type="match status" value="1"/>
</dbReference>
<reference evidence="7 8" key="1">
    <citation type="submission" date="2021-06" db="EMBL/GenBank/DDBJ databases">
        <authorList>
            <person name="Kallberg Y."/>
            <person name="Tangrot J."/>
            <person name="Rosling A."/>
        </authorList>
    </citation>
    <scope>NUCLEOTIDE SEQUENCE [LARGE SCALE GENOMIC DNA]</scope>
    <source>
        <strain evidence="7 8">120-4 pot B 10/14</strain>
    </source>
</reference>
<organism evidence="7 8">
    <name type="scientific">Gigaspora margarita</name>
    <dbReference type="NCBI Taxonomy" id="4874"/>
    <lineage>
        <taxon>Eukaryota</taxon>
        <taxon>Fungi</taxon>
        <taxon>Fungi incertae sedis</taxon>
        <taxon>Mucoromycota</taxon>
        <taxon>Glomeromycotina</taxon>
        <taxon>Glomeromycetes</taxon>
        <taxon>Diversisporales</taxon>
        <taxon>Gigasporaceae</taxon>
        <taxon>Gigaspora</taxon>
    </lineage>
</organism>
<dbReference type="PANTHER" id="PTHR46481:SF10">
    <property type="entry name" value="ZINC FINGER BED DOMAIN-CONTAINING PROTEIN 39"/>
    <property type="match status" value="1"/>
</dbReference>
<dbReference type="EMBL" id="CAJVQB010098867">
    <property type="protein sequence ID" value="CAG8849958.1"/>
    <property type="molecule type" value="Genomic_DNA"/>
</dbReference>
<keyword evidence="3" id="KW-0863">Zinc-finger</keyword>